<evidence type="ECO:0008006" key="3">
    <source>
        <dbReference type="Google" id="ProtNLM"/>
    </source>
</evidence>
<dbReference type="Proteomes" id="UP000093343">
    <property type="component" value="Unassembled WGS sequence"/>
</dbReference>
<organism evidence="1 2">
    <name type="scientific">Flavobacterium piscis</name>
    <dbReference type="NCBI Taxonomy" id="1114874"/>
    <lineage>
        <taxon>Bacteria</taxon>
        <taxon>Pseudomonadati</taxon>
        <taxon>Bacteroidota</taxon>
        <taxon>Flavobacteriia</taxon>
        <taxon>Flavobacteriales</taxon>
        <taxon>Flavobacteriaceae</taxon>
        <taxon>Flavobacterium</taxon>
    </lineage>
</organism>
<gene>
    <name evidence="1" type="ORF">FLP_12750</name>
</gene>
<name>A0ABX2XHW3_9FLAO</name>
<protein>
    <recommendedName>
        <fullName evidence="3">GLPGLI family protein</fullName>
    </recommendedName>
</protein>
<proteinExistence type="predicted"/>
<dbReference type="RefSeq" id="WP_065449869.1">
    <property type="nucleotide sequence ID" value="NZ_LVEN01000027.1"/>
</dbReference>
<evidence type="ECO:0000313" key="2">
    <source>
        <dbReference type="Proteomes" id="UP000093343"/>
    </source>
</evidence>
<accession>A0ABX2XHW3</accession>
<comment type="caution">
    <text evidence="1">The sequence shown here is derived from an EMBL/GenBank/DDBJ whole genome shotgun (WGS) entry which is preliminary data.</text>
</comment>
<evidence type="ECO:0000313" key="1">
    <source>
        <dbReference type="EMBL" id="OCB73549.1"/>
    </source>
</evidence>
<keyword evidence="2" id="KW-1185">Reference proteome</keyword>
<sequence length="263" mass="30532">MKKILLFAAVVLLGSTSIAQKKKYLLFEFMKVAPGQESAYIETESFWKKIHVQRVKNSDIEGWQLWHLVGENQDFQYVTVQVFNDSTKMIQNGSSDNFLKMSKKAFPAMSEAMLLSKRTESLRTRNVVETFYLEQIDQTKEQFNVSLGAVMEINLMKVTPENYAKYENAESKIFKPEWQKRVDAGRFGSWSLFRVVNLKEYRLNSEISYVSLNQFKDFNQLFGGAEDKSILGKADQETWQEAYSTREINSYRVVLIKKSDKGL</sequence>
<reference evidence="2" key="1">
    <citation type="submission" date="2016-03" db="EMBL/GenBank/DDBJ databases">
        <title>Draft genome sequence of Paenibacillus glacialis DSM 22343.</title>
        <authorList>
            <person name="Shin S.-K."/>
            <person name="Yi H."/>
        </authorList>
    </citation>
    <scope>NUCLEOTIDE SEQUENCE [LARGE SCALE GENOMIC DNA]</scope>
    <source>
        <strain evidence="2">CCUG 60099</strain>
    </source>
</reference>
<dbReference type="EMBL" id="LVEN01000027">
    <property type="protein sequence ID" value="OCB73549.1"/>
    <property type="molecule type" value="Genomic_DNA"/>
</dbReference>